<dbReference type="Gene3D" id="2.40.50.140">
    <property type="entry name" value="Nucleic acid-binding proteins"/>
    <property type="match status" value="1"/>
</dbReference>
<comment type="caution">
    <text evidence="8">Lacks conserved residue(s) required for the propagation of feature annotation.</text>
</comment>
<accession>A0A1Y5Q700</accession>
<evidence type="ECO:0000256" key="4">
    <source>
        <dbReference type="ARBA" id="ARBA00022741"/>
    </source>
</evidence>
<dbReference type="InterPro" id="IPR029351">
    <property type="entry name" value="GAD_dom"/>
</dbReference>
<dbReference type="PROSITE" id="PS50862">
    <property type="entry name" value="AA_TRNA_LIGASE_II"/>
    <property type="match status" value="1"/>
</dbReference>
<protein>
    <recommendedName>
        <fullName evidence="8">Aspartate--tRNA ligase</fullName>
        <ecNumber evidence="8">6.1.1.12</ecNumber>
    </recommendedName>
    <alternativeName>
        <fullName evidence="8">Aspartyl-tRNA synthetase</fullName>
        <shortName evidence="8">AspRS</shortName>
    </alternativeName>
</protein>
<feature type="binding site" evidence="8">
    <location>
        <begin position="529"/>
        <end position="532"/>
    </location>
    <ligand>
        <name>ATP</name>
        <dbReference type="ChEBI" id="CHEBI:30616"/>
    </ligand>
</feature>
<feature type="binding site" evidence="8">
    <location>
        <position position="484"/>
    </location>
    <ligand>
        <name>L-aspartate</name>
        <dbReference type="ChEBI" id="CHEBI:29991"/>
    </ligand>
</feature>
<keyword evidence="4 8" id="KW-0547">Nucleotide-binding</keyword>
<organism evidence="10">
    <name type="scientific">uncultured Stenotrophomonas sp</name>
    <dbReference type="NCBI Taxonomy" id="165438"/>
    <lineage>
        <taxon>Bacteria</taxon>
        <taxon>Pseudomonadati</taxon>
        <taxon>Pseudomonadota</taxon>
        <taxon>Gammaproteobacteria</taxon>
        <taxon>Lysobacterales</taxon>
        <taxon>Lysobacteraceae</taxon>
        <taxon>Stenotrophomonas</taxon>
        <taxon>environmental samples</taxon>
    </lineage>
</organism>
<dbReference type="PANTHER" id="PTHR22594:SF5">
    <property type="entry name" value="ASPARTATE--TRNA LIGASE, MITOCHONDRIAL"/>
    <property type="match status" value="1"/>
</dbReference>
<dbReference type="Gene3D" id="3.30.1360.30">
    <property type="entry name" value="GAD-like domain"/>
    <property type="match status" value="1"/>
</dbReference>
<comment type="subcellular location">
    <subcellularLocation>
        <location evidence="8">Cytoplasm</location>
    </subcellularLocation>
</comment>
<keyword evidence="2 8" id="KW-0963">Cytoplasm</keyword>
<dbReference type="InterPro" id="IPR004365">
    <property type="entry name" value="NA-bd_OB_tRNA"/>
</dbReference>
<evidence type="ECO:0000256" key="6">
    <source>
        <dbReference type="ARBA" id="ARBA00022917"/>
    </source>
</evidence>
<dbReference type="GO" id="GO:0006422">
    <property type="term" value="P:aspartyl-tRNA aminoacylation"/>
    <property type="evidence" value="ECO:0007669"/>
    <property type="project" value="UniProtKB-UniRule"/>
</dbReference>
<dbReference type="EMBL" id="FLTS01000001">
    <property type="protein sequence ID" value="SBV35517.1"/>
    <property type="molecule type" value="Genomic_DNA"/>
</dbReference>
<dbReference type="InterPro" id="IPR004364">
    <property type="entry name" value="Aa-tRNA-synt_II"/>
</dbReference>
<comment type="subunit">
    <text evidence="8">Homodimer.</text>
</comment>
<feature type="binding site" evidence="8">
    <location>
        <position position="443"/>
    </location>
    <ligand>
        <name>L-aspartate</name>
        <dbReference type="ChEBI" id="CHEBI:29991"/>
    </ligand>
</feature>
<feature type="binding site" evidence="8">
    <location>
        <position position="477"/>
    </location>
    <ligand>
        <name>ATP</name>
        <dbReference type="ChEBI" id="CHEBI:30616"/>
    </ligand>
</feature>
<dbReference type="PRINTS" id="PR01042">
    <property type="entry name" value="TRNASYNTHASP"/>
</dbReference>
<dbReference type="Pfam" id="PF02938">
    <property type="entry name" value="GAD"/>
    <property type="match status" value="1"/>
</dbReference>
<dbReference type="CDD" id="cd04317">
    <property type="entry name" value="EcAspRS_like_N"/>
    <property type="match status" value="1"/>
</dbReference>
<dbReference type="Pfam" id="PF01336">
    <property type="entry name" value="tRNA_anti-codon"/>
    <property type="match status" value="1"/>
</dbReference>
<evidence type="ECO:0000259" key="9">
    <source>
        <dbReference type="PROSITE" id="PS50862"/>
    </source>
</evidence>
<name>A0A1Y5Q700_9GAMM</name>
<feature type="region of interest" description="Aspartate" evidence="8">
    <location>
        <begin position="193"/>
        <end position="196"/>
    </location>
</feature>
<feature type="binding site" evidence="8">
    <location>
        <begin position="215"/>
        <end position="217"/>
    </location>
    <ligand>
        <name>ATP</name>
        <dbReference type="ChEBI" id="CHEBI:30616"/>
    </ligand>
</feature>
<dbReference type="NCBIfam" id="NF001750">
    <property type="entry name" value="PRK00476.1"/>
    <property type="match status" value="1"/>
</dbReference>
<dbReference type="SUPFAM" id="SSF55261">
    <property type="entry name" value="GAD domain-like"/>
    <property type="match status" value="1"/>
</dbReference>
<keyword evidence="3 8" id="KW-0436">Ligase</keyword>
<comment type="catalytic activity">
    <reaction evidence="8">
        <text>tRNA(Asp) + L-aspartate + ATP = L-aspartyl-tRNA(Asp) + AMP + diphosphate</text>
        <dbReference type="Rhea" id="RHEA:19649"/>
        <dbReference type="Rhea" id="RHEA-COMP:9660"/>
        <dbReference type="Rhea" id="RHEA-COMP:9678"/>
        <dbReference type="ChEBI" id="CHEBI:29991"/>
        <dbReference type="ChEBI" id="CHEBI:30616"/>
        <dbReference type="ChEBI" id="CHEBI:33019"/>
        <dbReference type="ChEBI" id="CHEBI:78442"/>
        <dbReference type="ChEBI" id="CHEBI:78516"/>
        <dbReference type="ChEBI" id="CHEBI:456215"/>
        <dbReference type="EC" id="6.1.1.12"/>
    </reaction>
</comment>
<feature type="binding site" evidence="8">
    <location>
        <position position="224"/>
    </location>
    <ligand>
        <name>ATP</name>
        <dbReference type="ChEBI" id="CHEBI:30616"/>
    </ligand>
</feature>
<dbReference type="InterPro" id="IPR012340">
    <property type="entry name" value="NA-bd_OB-fold"/>
</dbReference>
<dbReference type="InterPro" id="IPR004524">
    <property type="entry name" value="Asp-tRNA-ligase_1"/>
</dbReference>
<dbReference type="EC" id="6.1.1.12" evidence="8"/>
<feature type="binding site" evidence="8">
    <location>
        <position position="215"/>
    </location>
    <ligand>
        <name>L-aspartate</name>
        <dbReference type="ChEBI" id="CHEBI:29991"/>
    </ligand>
</feature>
<dbReference type="GO" id="GO:0004815">
    <property type="term" value="F:aspartate-tRNA ligase activity"/>
    <property type="evidence" value="ECO:0007669"/>
    <property type="project" value="UniProtKB-UniRule"/>
</dbReference>
<gene>
    <name evidence="8 10" type="primary">aspS</name>
    <name evidence="10" type="ORF">STPYR_10447</name>
</gene>
<evidence type="ECO:0000256" key="1">
    <source>
        <dbReference type="ARBA" id="ARBA00006303"/>
    </source>
</evidence>
<comment type="function">
    <text evidence="8">Catalyzes the attachment of L-aspartate to tRNA(Asp) in a two-step reaction: L-aspartate is first activated by ATP to form Asp-AMP and then transferred to the acceptor end of tRNA(Asp).</text>
</comment>
<dbReference type="InterPro" id="IPR047089">
    <property type="entry name" value="Asp-tRNA-ligase_1_N"/>
</dbReference>
<proteinExistence type="inferred from homology"/>
<dbReference type="SUPFAM" id="SSF55681">
    <property type="entry name" value="Class II aaRS and biotin synthetases"/>
    <property type="match status" value="1"/>
</dbReference>
<dbReference type="InterPro" id="IPR047090">
    <property type="entry name" value="AspRS_core"/>
</dbReference>
<evidence type="ECO:0000256" key="7">
    <source>
        <dbReference type="ARBA" id="ARBA00023146"/>
    </source>
</evidence>
<dbReference type="GO" id="GO:0003676">
    <property type="term" value="F:nucleic acid binding"/>
    <property type="evidence" value="ECO:0007669"/>
    <property type="project" value="InterPro"/>
</dbReference>
<sequence>MRTHFCGLVDETLIGQTVTLAGWTDVARNQGGVCFIDLRDHEGIVQVTVEIDNAEVFAVAASLGYEDVLQVEGVVRARHAVNDKIATGKVEVIATAITVLNKAAPLPFHAHENPGEDTRLKYRYLDLRRPEMQRMQRTRIKLVQALRRHLDARGFQDIETPILTKATPEGARDFLVPARMHPGEFYALPQSPQLFKQILMVAGFDRYYQIARCFRDEALRADRQLEFTQLDMEFAFVRERDVQGFVEDMIRSTFKEVVDVELDAQFPRMTWAEAMRRYGSDKPDLRIALELVDVAELVKDSEFAVFTSAANDADGRVAALRIPGGAALSRKQIDEYAAHAAKYGAKGLAYIKIDEAGAVSSPIAKFFGEEAFAALLKHVGAGNGDIVFFGAGGYNKVSDFMGALRLKAGKDFNLVADGWRPLWVTDFPMFEWDDEEQRYVALHHPFTAPAVDDVADLRANAKTAVSRGYDMVLNGNEIGGGSIRIHRPEMQSAVFELLGIGAEEARAKFGFLLDALNYGAPPHGGIAFGIDRIAALMAGTESIRDVIPFPKTTGAQCLMTDAPSPIADAQLAEVHVQVRPQPAKG</sequence>
<dbReference type="GO" id="GO:0005524">
    <property type="term" value="F:ATP binding"/>
    <property type="evidence" value="ECO:0007669"/>
    <property type="project" value="UniProtKB-UniRule"/>
</dbReference>
<keyword evidence="5 8" id="KW-0067">ATP-binding</keyword>
<keyword evidence="7 8" id="KW-0030">Aminoacyl-tRNA synthetase</keyword>
<dbReference type="InterPro" id="IPR002312">
    <property type="entry name" value="Asp/Asn-tRNA-synth_IIb"/>
</dbReference>
<evidence type="ECO:0000256" key="8">
    <source>
        <dbReference type="HAMAP-Rule" id="MF_00044"/>
    </source>
</evidence>
<dbReference type="Gene3D" id="3.30.930.10">
    <property type="entry name" value="Bira Bifunctional Protein, Domain 2"/>
    <property type="match status" value="1"/>
</dbReference>
<dbReference type="SUPFAM" id="SSF50249">
    <property type="entry name" value="Nucleic acid-binding proteins"/>
    <property type="match status" value="1"/>
</dbReference>
<dbReference type="InterPro" id="IPR006195">
    <property type="entry name" value="aa-tRNA-synth_II"/>
</dbReference>
<keyword evidence="6 8" id="KW-0648">Protein biosynthesis</keyword>
<dbReference type="PANTHER" id="PTHR22594">
    <property type="entry name" value="ASPARTYL/LYSYL-TRNA SYNTHETASE"/>
    <property type="match status" value="1"/>
</dbReference>
<comment type="similarity">
    <text evidence="1 8">Belongs to the class-II aminoacyl-tRNA synthetase family. Type 1 subfamily.</text>
</comment>
<dbReference type="InterPro" id="IPR045864">
    <property type="entry name" value="aa-tRNA-synth_II/BPL/LPL"/>
</dbReference>
<dbReference type="AlphaFoldDB" id="A0A1Y5Q700"/>
<dbReference type="HAMAP" id="MF_00044">
    <property type="entry name" value="Asp_tRNA_synth_type1"/>
    <property type="match status" value="1"/>
</dbReference>
<dbReference type="CDD" id="cd00777">
    <property type="entry name" value="AspRS_core"/>
    <property type="match status" value="1"/>
</dbReference>
<evidence type="ECO:0000256" key="5">
    <source>
        <dbReference type="ARBA" id="ARBA00022840"/>
    </source>
</evidence>
<feature type="binding site" evidence="8">
    <location>
        <position position="169"/>
    </location>
    <ligand>
        <name>L-aspartate</name>
        <dbReference type="ChEBI" id="CHEBI:29991"/>
    </ligand>
</feature>
<dbReference type="GO" id="GO:0005737">
    <property type="term" value="C:cytoplasm"/>
    <property type="evidence" value="ECO:0007669"/>
    <property type="project" value="UniProtKB-SubCell"/>
</dbReference>
<feature type="domain" description="Aminoacyl-transfer RNA synthetases class-II family profile" evidence="9">
    <location>
        <begin position="141"/>
        <end position="548"/>
    </location>
</feature>
<evidence type="ECO:0000256" key="3">
    <source>
        <dbReference type="ARBA" id="ARBA00022598"/>
    </source>
</evidence>
<reference evidence="10" key="1">
    <citation type="submission" date="2016-03" db="EMBL/GenBank/DDBJ databases">
        <authorList>
            <person name="Ploux O."/>
        </authorList>
    </citation>
    <scope>NUCLEOTIDE SEQUENCE</scope>
    <source>
        <strain evidence="10">UC10</strain>
    </source>
</reference>
<evidence type="ECO:0000313" key="10">
    <source>
        <dbReference type="EMBL" id="SBV35517.1"/>
    </source>
</evidence>
<dbReference type="Pfam" id="PF00152">
    <property type="entry name" value="tRNA-synt_2"/>
    <property type="match status" value="1"/>
</dbReference>
<dbReference type="NCBIfam" id="TIGR00459">
    <property type="entry name" value="aspS_bact"/>
    <property type="match status" value="1"/>
</dbReference>
<evidence type="ECO:0000256" key="2">
    <source>
        <dbReference type="ARBA" id="ARBA00022490"/>
    </source>
</evidence>
<dbReference type="InterPro" id="IPR004115">
    <property type="entry name" value="GAD-like_sf"/>
</dbReference>